<accession>A0ABT5F937</accession>
<evidence type="ECO:0000313" key="3">
    <source>
        <dbReference type="Proteomes" id="UP001528411"/>
    </source>
</evidence>
<dbReference type="EMBL" id="JAQOMS010000002">
    <property type="protein sequence ID" value="MDC2887574.1"/>
    <property type="molecule type" value="Genomic_DNA"/>
</dbReference>
<comment type="caution">
    <text evidence="2">The sequence shown here is derived from an EMBL/GenBank/DDBJ whole genome shotgun (WGS) entry which is preliminary data.</text>
</comment>
<organism evidence="2 3">
    <name type="scientific">Psychrosphaera algicola</name>
    <dbReference type="NCBI Taxonomy" id="3023714"/>
    <lineage>
        <taxon>Bacteria</taxon>
        <taxon>Pseudomonadati</taxon>
        <taxon>Pseudomonadota</taxon>
        <taxon>Gammaproteobacteria</taxon>
        <taxon>Alteromonadales</taxon>
        <taxon>Pseudoalteromonadaceae</taxon>
        <taxon>Psychrosphaera</taxon>
    </lineage>
</organism>
<protein>
    <submittedName>
        <fullName evidence="2">Ig-like domain-containing protein</fullName>
    </submittedName>
</protein>
<gene>
    <name evidence="2" type="ORF">PN838_00340</name>
</gene>
<dbReference type="SMART" id="SM00635">
    <property type="entry name" value="BID_2"/>
    <property type="match status" value="1"/>
</dbReference>
<feature type="domain" description="BIG2" evidence="1">
    <location>
        <begin position="23"/>
        <end position="101"/>
    </location>
</feature>
<name>A0ABT5F937_9GAMM</name>
<dbReference type="SUPFAM" id="SSF49373">
    <property type="entry name" value="Invasin/intimin cell-adhesion fragments"/>
    <property type="match status" value="1"/>
</dbReference>
<proteinExistence type="predicted"/>
<evidence type="ECO:0000259" key="1">
    <source>
        <dbReference type="SMART" id="SM00635"/>
    </source>
</evidence>
<sequence>MTETQHLAYQELKNKLEKHKEQRVTSLAIIVDKRQLTVGERLTFDVEVLPNSAQRQGVIWHSTDPTIATVDKFGVVTALQVGEVEIQVYSWDDAKPLAANEAPSFLREGLSDMVKIEIK</sequence>
<keyword evidence="3" id="KW-1185">Reference proteome</keyword>
<dbReference type="Pfam" id="PF02368">
    <property type="entry name" value="Big_2"/>
    <property type="match status" value="1"/>
</dbReference>
<dbReference type="RefSeq" id="WP_272179403.1">
    <property type="nucleotide sequence ID" value="NZ_JAQOMS010000002.1"/>
</dbReference>
<reference evidence="2 3" key="1">
    <citation type="submission" date="2023-01" db="EMBL/GenBank/DDBJ databases">
        <title>Psychrosphaera sp. nov., isolated from marine algae.</title>
        <authorList>
            <person name="Bayburt H."/>
            <person name="Choi B.J."/>
            <person name="Kim J.M."/>
            <person name="Choi D.G."/>
            <person name="Jeon C.O."/>
        </authorList>
    </citation>
    <scope>NUCLEOTIDE SEQUENCE [LARGE SCALE GENOMIC DNA]</scope>
    <source>
        <strain evidence="2 3">G1-22</strain>
    </source>
</reference>
<dbReference type="Gene3D" id="2.60.40.1080">
    <property type="match status" value="1"/>
</dbReference>
<evidence type="ECO:0000313" key="2">
    <source>
        <dbReference type="EMBL" id="MDC2887574.1"/>
    </source>
</evidence>
<dbReference type="InterPro" id="IPR008964">
    <property type="entry name" value="Invasin/intimin_cell_adhesion"/>
</dbReference>
<dbReference type="Proteomes" id="UP001528411">
    <property type="component" value="Unassembled WGS sequence"/>
</dbReference>
<dbReference type="InterPro" id="IPR003343">
    <property type="entry name" value="Big_2"/>
</dbReference>